<feature type="compositionally biased region" description="Low complexity" evidence="6">
    <location>
        <begin position="1444"/>
        <end position="1453"/>
    </location>
</feature>
<evidence type="ECO:0000313" key="9">
    <source>
        <dbReference type="Proteomes" id="UP000053201"/>
    </source>
</evidence>
<dbReference type="PANTHER" id="PTHR17920">
    <property type="entry name" value="TRANSMEMBRANE AND COILED-COIL DOMAIN-CONTAINING PROTEIN 4 TMCO4"/>
    <property type="match status" value="1"/>
</dbReference>
<sequence length="1465" mass="160556">MTSEAGQRQESPTEKEIGQFDTAFNDKPPHTSPAQEEPSSGGAPVAVDLTLQNNSAADDSDSNIDRPENEIHSDLRFSQPIDENVDDDIDASSVGAMDGDNNSDVDSTGPMEEYSSHDPDTKSQLQDHTSLSEKEFEPSPVQVNMESSNRTSPPVTPPSSSPRRPDFLDRRRTYQGPGISRHSSFPSVQRHSRDVSPVRTEYGGEQEADNDDVMSVRSTMTTHTLRANRPRPVTKSQKISSIQNIFTESQKIAYVGLCYLSAVHNKKADVKAWKKANESYTKWADGFMERLYAYLDIKEEERVMIKSLAEHGLVPSDLSKSLIDDAKKAAQIIKDRQERRQRAEQEALENGIPFELDGIEDSDDNMDPTDIRYTILTHLFILCIADGRYDARSRAVLRSVANDLEVPWLDVVKLERAIAEQLRIYEDSEEVKGDVEVIGKRNVADSKKRWLFTGLATLAGGAVIGLTAGLAAPLIAGGIGVALGTFGVTGATAALSTTGALALITTGGVLTGGGMGGFKMMKRTKGITQFEFLYIEDALRLIEENKEKRRTERRKRRRREARQALQDKLDQQRVSKEEKRKAADDQNADGKSPIHEAGEGTKGEELENVAEMPEELPRYEPANQDKLNRIGHWVSISESQRKELDKMTGDSPGKRIPPPIPNRPTAAELASVAERAATVDASPAKSVPPRLVVSTTMDATESCASSSILTSGDDLGLTHDWGLDEGLGLSDGSHDEGGINIYSETMYGAGGLDANVLESTLLWESSPQLHSENELELKSVRKMPSFNPGDLDDVGTIDEEMAAAMFDDLQSTIAGDEDDGIRFKEPEGPPKAKQTNVLITIAGWITYGPDDHTLPFSTLEHDVHGDQYALCWETDVLQELGSALKLLVGEVASFLVQQGLQATVLSTLMIGLAGPLWVMKLSYLVDNPWGNGLSKANKAGRVLADTLMQGVQENRPVSLIGFSLGARVIFHCLLELASRGAYGIVEDVYLLGCPVMAQKNEWEQIASVVSGRLVNGYSTNDMVLGVLYRASVAVWNNVAGLRPVEGVAGVENIQLDDVIQGHLDYRLCMPKILEKLGFSVTRDYFDDEDEEEEKERMEIEEEKRKEKEERLRAKEVRLKKKQEEYEEKLRKKKEEQERKQKEREEKERLKEEARRKKEAEKAAAATWAGKDTSDKVNRLSWFARRSSGRATPTPTQEKVPDEIEQLMQNYWMPREIKSTLPPLVIKSPEDAVIPKEIKTTLPPLVISSAEIDDDGTDAARSTGTDAPKSVRENAEGSLPDLTSPPPSSCPPDAPDTNDDLVAAQTELYEAEAEVEAAKREVAEAAAAAAAAAAGSLGLRVTLENGTELEQIIIAAQKDGTAGAGAGDKLDGRAGIDGHEKDDDEFTDGITPSSPSSQPIVPPEDAQDLGVWHKRSTENIPEGFLDPQPKIEPSLKSPGVHSFMSSSSDDSSGSAFVDARENPWVG</sequence>
<evidence type="ECO:0000256" key="1">
    <source>
        <dbReference type="ARBA" id="ARBA00004141"/>
    </source>
</evidence>
<evidence type="ECO:0000256" key="5">
    <source>
        <dbReference type="ARBA" id="ARBA00023136"/>
    </source>
</evidence>
<feature type="transmembrane region" description="Helical" evidence="7">
    <location>
        <begin position="450"/>
        <end position="476"/>
    </location>
</feature>
<feature type="compositionally biased region" description="Basic and acidic residues" evidence="6">
    <location>
        <begin position="561"/>
        <end position="584"/>
    </location>
</feature>
<dbReference type="VEuPathDB" id="FungiDB:SPPG_02124"/>
<evidence type="ECO:0000313" key="8">
    <source>
        <dbReference type="EMBL" id="KND03059.1"/>
    </source>
</evidence>
<feature type="compositionally biased region" description="Basic and acidic residues" evidence="6">
    <location>
        <begin position="163"/>
        <end position="172"/>
    </location>
</feature>
<evidence type="ECO:0000256" key="3">
    <source>
        <dbReference type="ARBA" id="ARBA00022692"/>
    </source>
</evidence>
<feature type="compositionally biased region" description="Basic and acidic residues" evidence="6">
    <location>
        <begin position="1367"/>
        <end position="1380"/>
    </location>
</feature>
<protein>
    <recommendedName>
        <fullName evidence="10">DUF726-domain-containing protein</fullName>
    </recommendedName>
</protein>
<evidence type="ECO:0000256" key="2">
    <source>
        <dbReference type="ARBA" id="ARBA00009824"/>
    </source>
</evidence>
<feature type="region of interest" description="Disordered" evidence="6">
    <location>
        <begin position="1"/>
        <end position="208"/>
    </location>
</feature>
<feature type="region of interest" description="Disordered" evidence="6">
    <location>
        <begin position="548"/>
        <end position="606"/>
    </location>
</feature>
<evidence type="ECO:0000256" key="4">
    <source>
        <dbReference type="ARBA" id="ARBA00022989"/>
    </source>
</evidence>
<feature type="compositionally biased region" description="Polar residues" evidence="6">
    <location>
        <begin position="1"/>
        <end position="10"/>
    </location>
</feature>
<dbReference type="RefSeq" id="XP_016611098.1">
    <property type="nucleotide sequence ID" value="XM_016750428.1"/>
</dbReference>
<dbReference type="InterPro" id="IPR007941">
    <property type="entry name" value="DUF726"/>
</dbReference>
<dbReference type="FunCoup" id="A0A0L0HQH5">
    <property type="interactions" value="3"/>
</dbReference>
<dbReference type="GeneID" id="27685739"/>
<feature type="compositionally biased region" description="Basic residues" evidence="6">
    <location>
        <begin position="551"/>
        <end position="560"/>
    </location>
</feature>
<dbReference type="Proteomes" id="UP000053201">
    <property type="component" value="Unassembled WGS sequence"/>
</dbReference>
<feature type="region of interest" description="Disordered" evidence="6">
    <location>
        <begin position="1358"/>
        <end position="1465"/>
    </location>
</feature>
<feature type="region of interest" description="Disordered" evidence="6">
    <location>
        <begin position="1247"/>
        <end position="1302"/>
    </location>
</feature>
<keyword evidence="3 7" id="KW-0812">Transmembrane</keyword>
<dbReference type="GO" id="GO:0016020">
    <property type="term" value="C:membrane"/>
    <property type="evidence" value="ECO:0007669"/>
    <property type="project" value="UniProtKB-SubCell"/>
</dbReference>
<accession>A0A0L0HQH5</accession>
<evidence type="ECO:0000256" key="7">
    <source>
        <dbReference type="SAM" id="Phobius"/>
    </source>
</evidence>
<dbReference type="Pfam" id="PF05277">
    <property type="entry name" value="DUF726"/>
    <property type="match status" value="2"/>
</dbReference>
<dbReference type="SUPFAM" id="SSF53474">
    <property type="entry name" value="alpha/beta-Hydrolases"/>
    <property type="match status" value="1"/>
</dbReference>
<dbReference type="InParanoid" id="A0A0L0HQH5"/>
<feature type="region of interest" description="Disordered" evidence="6">
    <location>
        <begin position="1125"/>
        <end position="1201"/>
    </location>
</feature>
<keyword evidence="9" id="KW-1185">Reference proteome</keyword>
<dbReference type="InterPro" id="IPR029058">
    <property type="entry name" value="AB_hydrolase_fold"/>
</dbReference>
<gene>
    <name evidence="8" type="ORF">SPPG_02124</name>
</gene>
<feature type="compositionally biased region" description="Pro residues" evidence="6">
    <location>
        <begin position="1282"/>
        <end position="1293"/>
    </location>
</feature>
<reference evidence="8 9" key="1">
    <citation type="submission" date="2009-08" db="EMBL/GenBank/DDBJ databases">
        <title>The Genome Sequence of Spizellomyces punctatus strain DAOM BR117.</title>
        <authorList>
            <consortium name="The Broad Institute Genome Sequencing Platform"/>
            <person name="Russ C."/>
            <person name="Cuomo C."/>
            <person name="Shea T."/>
            <person name="Young S.K."/>
            <person name="Zeng Q."/>
            <person name="Koehrsen M."/>
            <person name="Haas B."/>
            <person name="Borodovsky M."/>
            <person name="Guigo R."/>
            <person name="Alvarado L."/>
            <person name="Berlin A."/>
            <person name="Bochicchio J."/>
            <person name="Borenstein D."/>
            <person name="Chapman S."/>
            <person name="Chen Z."/>
            <person name="Engels R."/>
            <person name="Freedman E."/>
            <person name="Gellesch M."/>
            <person name="Goldberg J."/>
            <person name="Griggs A."/>
            <person name="Gujja S."/>
            <person name="Heiman D."/>
            <person name="Hepburn T."/>
            <person name="Howarth C."/>
            <person name="Jen D."/>
            <person name="Larson L."/>
            <person name="Lewis B."/>
            <person name="Mehta T."/>
            <person name="Park D."/>
            <person name="Pearson M."/>
            <person name="Roberts A."/>
            <person name="Saif S."/>
            <person name="Shenoy N."/>
            <person name="Sisk P."/>
            <person name="Stolte C."/>
            <person name="Sykes S."/>
            <person name="Thomson T."/>
            <person name="Walk T."/>
            <person name="White J."/>
            <person name="Yandava C."/>
            <person name="Burger G."/>
            <person name="Gray M.W."/>
            <person name="Holland P.W.H."/>
            <person name="King N."/>
            <person name="Lang F.B.F."/>
            <person name="Roger A.J."/>
            <person name="Ruiz-Trillo I."/>
            <person name="Lander E."/>
            <person name="Nusbaum C."/>
        </authorList>
    </citation>
    <scope>NUCLEOTIDE SEQUENCE [LARGE SCALE GENOMIC DNA]</scope>
    <source>
        <strain evidence="8 9">DAOM BR117</strain>
    </source>
</reference>
<evidence type="ECO:0000256" key="6">
    <source>
        <dbReference type="SAM" id="MobiDB-lite"/>
    </source>
</evidence>
<feature type="region of interest" description="Disordered" evidence="6">
    <location>
        <begin position="641"/>
        <end position="662"/>
    </location>
</feature>
<comment type="similarity">
    <text evidence="2">Belongs to the TMCO4 family.</text>
</comment>
<comment type="subcellular location">
    <subcellularLocation>
        <location evidence="1">Membrane</location>
        <topology evidence="1">Multi-pass membrane protein</topology>
    </subcellularLocation>
</comment>
<dbReference type="eggNOG" id="KOG2385">
    <property type="taxonomic scope" value="Eukaryota"/>
</dbReference>
<name>A0A0L0HQH5_SPIPD</name>
<evidence type="ECO:0008006" key="10">
    <source>
        <dbReference type="Google" id="ProtNLM"/>
    </source>
</evidence>
<dbReference type="EMBL" id="KQ257452">
    <property type="protein sequence ID" value="KND03059.1"/>
    <property type="molecule type" value="Genomic_DNA"/>
</dbReference>
<feature type="transmembrane region" description="Helical" evidence="7">
    <location>
        <begin position="488"/>
        <end position="513"/>
    </location>
</feature>
<feature type="compositionally biased region" description="Basic and acidic residues" evidence="6">
    <location>
        <begin position="592"/>
        <end position="605"/>
    </location>
</feature>
<feature type="compositionally biased region" description="Basic and acidic residues" evidence="6">
    <location>
        <begin position="1125"/>
        <end position="1161"/>
    </location>
</feature>
<dbReference type="OrthoDB" id="277931at2759"/>
<organism evidence="8 9">
    <name type="scientific">Spizellomyces punctatus (strain DAOM BR117)</name>
    <dbReference type="NCBI Taxonomy" id="645134"/>
    <lineage>
        <taxon>Eukaryota</taxon>
        <taxon>Fungi</taxon>
        <taxon>Fungi incertae sedis</taxon>
        <taxon>Chytridiomycota</taxon>
        <taxon>Chytridiomycota incertae sedis</taxon>
        <taxon>Chytridiomycetes</taxon>
        <taxon>Spizellomycetales</taxon>
        <taxon>Spizellomycetaceae</taxon>
        <taxon>Spizellomyces</taxon>
    </lineage>
</organism>
<keyword evidence="5 7" id="KW-0472">Membrane</keyword>
<proteinExistence type="inferred from homology"/>
<dbReference type="PANTHER" id="PTHR17920:SF3">
    <property type="entry name" value="TRANSMEMBRANE AND COILED-COIL DOMAIN-CONTAINING PROTEIN 4"/>
    <property type="match status" value="1"/>
</dbReference>
<keyword evidence="4 7" id="KW-1133">Transmembrane helix</keyword>
<feature type="compositionally biased region" description="Basic and acidic residues" evidence="6">
    <location>
        <begin position="63"/>
        <end position="75"/>
    </location>
</feature>